<keyword evidence="5 12" id="KW-1133">Transmembrane helix</keyword>
<keyword evidence="3 7" id="KW-1003">Cell membrane</keyword>
<accession>A0A4R6U628</accession>
<evidence type="ECO:0000256" key="11">
    <source>
        <dbReference type="PIRSR" id="PIRSR600917-52"/>
    </source>
</evidence>
<evidence type="ECO:0000256" key="10">
    <source>
        <dbReference type="PIRSR" id="PIRSR005091-3"/>
    </source>
</evidence>
<dbReference type="GO" id="GO:0005886">
    <property type="term" value="C:plasma membrane"/>
    <property type="evidence" value="ECO:0007669"/>
    <property type="project" value="UniProtKB-SubCell"/>
</dbReference>
<feature type="transmembrane region" description="Helical" evidence="12">
    <location>
        <begin position="42"/>
        <end position="64"/>
    </location>
</feature>
<feature type="transmembrane region" description="Helical" evidence="12">
    <location>
        <begin position="157"/>
        <end position="179"/>
    </location>
</feature>
<feature type="binding site" evidence="10">
    <location>
        <position position="469"/>
    </location>
    <ligand>
        <name>Mn(2+)</name>
        <dbReference type="ChEBI" id="CHEBI:29035"/>
    </ligand>
</feature>
<feature type="binding site" evidence="10">
    <location>
        <position position="470"/>
    </location>
    <ligand>
        <name>Mn(2+)</name>
        <dbReference type="ChEBI" id="CHEBI:29035"/>
    </ligand>
</feature>
<sequence length="615" mass="70906">MKERFASSKYFVLLFTVGLLWIKTYALYRMEFSIEMNSLLEQFNLLINPLATLLLIVGTAFLFTSKRRRGWLLFVSIAYTLVLYANVLYFRAFSDFITIPVLLMTNNAADLGSSFFALLHIYDVLFFADVAVIAWLLYKKKVNVSFVFKKPDLRKYYAIVASVFIFNLALAEMQMPWLLTKTFDREIMVKNLGTVNYHVHDAFMSSKTLMQRAFANGSELDEITNYVNANDVDPSEDMQGMIEGKNVVYISMESMHRFVINKKVNGEEVTPFLNDLIQDSLYFSNFYSQVGQGKTSDSEFLVENSLYPLPRGSAFVTHADNQFRAVPEIVGEHGYHSAVFHANDATFWNRNIVYDSLGYDEFFDIESYDVNENNQVGWGLKDVDFVEQTVPYLKEMQQPFYTKLITLTNHFPFELDPQDQLIDPLETSSETVNNYFPTVRYTDKAIETFIQKMKDADLYENTVFILYGDHYGIPEFNYNGLEDLRGEEITPFDHVKLQRVPLIIHIPGYTDNRTIDNVTGQIDLKPTLLNMMGIANDDLSFGHDIFSDENQPLTILRDGSFITDEVLYTKGVCYDAESGEEIEASHCEPYSKKVEQELSYSDKIIYGDLLRFKDE</sequence>
<evidence type="ECO:0000313" key="15">
    <source>
        <dbReference type="Proteomes" id="UP000295632"/>
    </source>
</evidence>
<dbReference type="AlphaFoldDB" id="A0A4R6U628"/>
<organism evidence="14 15">
    <name type="scientific">Aureibacillus halotolerans</name>
    <dbReference type="NCBI Taxonomy" id="1508390"/>
    <lineage>
        <taxon>Bacteria</taxon>
        <taxon>Bacillati</taxon>
        <taxon>Bacillota</taxon>
        <taxon>Bacilli</taxon>
        <taxon>Bacillales</taxon>
        <taxon>Bacillaceae</taxon>
        <taxon>Aureibacillus</taxon>
    </lineage>
</organism>
<evidence type="ECO:0000256" key="9">
    <source>
        <dbReference type="PIRSR" id="PIRSR005091-2"/>
    </source>
</evidence>
<dbReference type="InterPro" id="IPR017850">
    <property type="entry name" value="Alkaline_phosphatase_core_sf"/>
</dbReference>
<comment type="PTM">
    <text evidence="11">The conversion to 3-oxoalanine (also known as C-formylglycine, FGly), of a serine or cysteine residue in prokaryotes and of a cysteine residue in eukaryotes, is critical for catalytic activity.</text>
</comment>
<dbReference type="Proteomes" id="UP000295632">
    <property type="component" value="Unassembled WGS sequence"/>
</dbReference>
<feature type="modified residue" description="3-oxoalanine (Ser)" evidence="11">
    <location>
        <position position="65"/>
    </location>
</feature>
<evidence type="ECO:0000256" key="5">
    <source>
        <dbReference type="ARBA" id="ARBA00022989"/>
    </source>
</evidence>
<dbReference type="PIRSF" id="PIRSF005091">
    <property type="entry name" value="Mmb_sulf_HI1246"/>
    <property type="match status" value="1"/>
</dbReference>
<dbReference type="SUPFAM" id="SSF53649">
    <property type="entry name" value="Alkaline phosphatase-like"/>
    <property type="match status" value="1"/>
</dbReference>
<evidence type="ECO:0000256" key="3">
    <source>
        <dbReference type="ARBA" id="ARBA00022475"/>
    </source>
</evidence>
<dbReference type="PANTHER" id="PTHR47371:SF1">
    <property type="entry name" value="LIPOTEICHOIC ACID SYNTHASE-LIKE YQGS"/>
    <property type="match status" value="1"/>
</dbReference>
<feature type="transmembrane region" description="Helical" evidence="12">
    <location>
        <begin position="71"/>
        <end position="93"/>
    </location>
</feature>
<evidence type="ECO:0000256" key="12">
    <source>
        <dbReference type="SAM" id="Phobius"/>
    </source>
</evidence>
<keyword evidence="9" id="KW-0464">Manganese</keyword>
<feature type="active site" evidence="8">
    <location>
        <position position="295"/>
    </location>
</feature>
<dbReference type="GO" id="GO:0046872">
    <property type="term" value="F:metal ion binding"/>
    <property type="evidence" value="ECO:0007669"/>
    <property type="project" value="UniProtKB-KW"/>
</dbReference>
<comment type="caution">
    <text evidence="14">The sequence shown here is derived from an EMBL/GenBank/DDBJ whole genome shotgun (WGS) entry which is preliminary data.</text>
</comment>
<comment type="similarity">
    <text evidence="2 7">Belongs to the LTA synthase family.</text>
</comment>
<dbReference type="Gene3D" id="3.40.720.10">
    <property type="entry name" value="Alkaline Phosphatase, subunit A"/>
    <property type="match status" value="1"/>
</dbReference>
<evidence type="ECO:0000313" key="14">
    <source>
        <dbReference type="EMBL" id="TDQ41691.1"/>
    </source>
</evidence>
<dbReference type="RefSeq" id="WP_133579546.1">
    <property type="nucleotide sequence ID" value="NZ_SNYJ01000003.1"/>
</dbReference>
<dbReference type="Gene3D" id="3.30.1120.170">
    <property type="match status" value="1"/>
</dbReference>
<dbReference type="InterPro" id="IPR000917">
    <property type="entry name" value="Sulfatase_N"/>
</dbReference>
<dbReference type="PANTHER" id="PTHR47371">
    <property type="entry name" value="LIPOTEICHOIC ACID SYNTHASE"/>
    <property type="match status" value="1"/>
</dbReference>
<dbReference type="CDD" id="cd16015">
    <property type="entry name" value="LTA_synthase"/>
    <property type="match status" value="1"/>
</dbReference>
<dbReference type="InterPro" id="IPR012160">
    <property type="entry name" value="LtaS-like"/>
</dbReference>
<feature type="domain" description="Sulfatase N-terminal" evidence="13">
    <location>
        <begin position="245"/>
        <end position="534"/>
    </location>
</feature>
<dbReference type="OrthoDB" id="5901192at2"/>
<keyword evidence="9" id="KW-0479">Metal-binding</keyword>
<dbReference type="EMBL" id="SNYJ01000003">
    <property type="protein sequence ID" value="TDQ41691.1"/>
    <property type="molecule type" value="Genomic_DNA"/>
</dbReference>
<feature type="transmembrane region" description="Helical" evidence="12">
    <location>
        <begin position="113"/>
        <end position="137"/>
    </location>
</feature>
<keyword evidence="4 12" id="KW-0812">Transmembrane</keyword>
<protein>
    <submittedName>
        <fullName evidence="14">Phosphoglycerol transferase MdoB-like AlkP superfamily enzyme</fullName>
    </submittedName>
</protein>
<name>A0A4R6U628_9BACI</name>
<keyword evidence="15" id="KW-1185">Reference proteome</keyword>
<keyword evidence="6 7" id="KW-0472">Membrane</keyword>
<proteinExistence type="inferred from homology"/>
<evidence type="ECO:0000256" key="2">
    <source>
        <dbReference type="ARBA" id="ARBA00009983"/>
    </source>
</evidence>
<evidence type="ECO:0000259" key="13">
    <source>
        <dbReference type="Pfam" id="PF00884"/>
    </source>
</evidence>
<evidence type="ECO:0000256" key="1">
    <source>
        <dbReference type="ARBA" id="ARBA00004651"/>
    </source>
</evidence>
<feature type="binding site" evidence="10">
    <location>
        <position position="253"/>
    </location>
    <ligand>
        <name>Mn(2+)</name>
        <dbReference type="ChEBI" id="CHEBI:29035"/>
    </ligand>
</feature>
<dbReference type="Pfam" id="PF00884">
    <property type="entry name" value="Sulfatase"/>
    <property type="match status" value="1"/>
</dbReference>
<dbReference type="GO" id="GO:0016740">
    <property type="term" value="F:transferase activity"/>
    <property type="evidence" value="ECO:0007669"/>
    <property type="project" value="UniProtKB-KW"/>
</dbReference>
<keyword evidence="14" id="KW-0808">Transferase</keyword>
<comment type="subcellular location">
    <subcellularLocation>
        <location evidence="1">Cell membrane</location>
        <topology evidence="1">Multi-pass membrane protein</topology>
    </subcellularLocation>
</comment>
<evidence type="ECO:0000256" key="4">
    <source>
        <dbReference type="ARBA" id="ARBA00022692"/>
    </source>
</evidence>
<evidence type="ECO:0000256" key="7">
    <source>
        <dbReference type="PIRNR" id="PIRNR005091"/>
    </source>
</evidence>
<reference evidence="14 15" key="1">
    <citation type="submission" date="2019-03" db="EMBL/GenBank/DDBJ databases">
        <title>Genomic Encyclopedia of Type Strains, Phase IV (KMG-IV): sequencing the most valuable type-strain genomes for metagenomic binning, comparative biology and taxonomic classification.</title>
        <authorList>
            <person name="Goeker M."/>
        </authorList>
    </citation>
    <scope>NUCLEOTIDE SEQUENCE [LARGE SCALE GENOMIC DNA]</scope>
    <source>
        <strain evidence="14 15">DSM 28697</strain>
    </source>
</reference>
<feature type="binding site" evidence="10">
    <location>
        <position position="295"/>
    </location>
    <ligand>
        <name>Mn(2+)</name>
        <dbReference type="ChEBI" id="CHEBI:29035"/>
    </ligand>
</feature>
<evidence type="ECO:0000256" key="8">
    <source>
        <dbReference type="PIRSR" id="PIRSR005091-1"/>
    </source>
</evidence>
<feature type="binding site" evidence="9">
    <location>
        <position position="410"/>
    </location>
    <ligand>
        <name>substrate</name>
    </ligand>
</feature>
<evidence type="ECO:0000256" key="6">
    <source>
        <dbReference type="ARBA" id="ARBA00023136"/>
    </source>
</evidence>
<gene>
    <name evidence="14" type="ORF">EV213_103274</name>
</gene>
<dbReference type="InterPro" id="IPR050448">
    <property type="entry name" value="OpgB/LTA_synthase_biosynth"/>
</dbReference>